<dbReference type="Pfam" id="PF02826">
    <property type="entry name" value="2-Hacid_dh_C"/>
    <property type="match status" value="1"/>
</dbReference>
<keyword evidence="1" id="KW-0560">Oxidoreductase</keyword>
<dbReference type="InterPro" id="IPR006140">
    <property type="entry name" value="D-isomer_DH_NAD-bd"/>
</dbReference>
<dbReference type="PANTHER" id="PTHR42938">
    <property type="entry name" value="FORMATE DEHYDROGENASE 1"/>
    <property type="match status" value="1"/>
</dbReference>
<evidence type="ECO:0000259" key="2">
    <source>
        <dbReference type="Pfam" id="PF00389"/>
    </source>
</evidence>
<dbReference type="PANTHER" id="PTHR42938:SF47">
    <property type="entry name" value="HYDROXYPYRUVATE REDUCTASE"/>
    <property type="match status" value="1"/>
</dbReference>
<protein>
    <submittedName>
        <fullName evidence="4">3-phosphoglycerate dehydrogenase</fullName>
    </submittedName>
</protein>
<dbReference type="SUPFAM" id="SSF52283">
    <property type="entry name" value="Formate/glycerate dehydrogenase catalytic domain-like"/>
    <property type="match status" value="1"/>
</dbReference>
<dbReference type="InterPro" id="IPR036291">
    <property type="entry name" value="NAD(P)-bd_dom_sf"/>
</dbReference>
<organism evidence="4 5">
    <name type="scientific">Phocaeicola faecium</name>
    <dbReference type="NCBI Taxonomy" id="2762213"/>
    <lineage>
        <taxon>Bacteria</taxon>
        <taxon>Pseudomonadati</taxon>
        <taxon>Bacteroidota</taxon>
        <taxon>Bacteroidia</taxon>
        <taxon>Bacteroidales</taxon>
        <taxon>Bacteroidaceae</taxon>
        <taxon>Phocaeicola</taxon>
    </lineage>
</organism>
<sequence>MKVLIATEKPFAKIAVDGIRKEIEAAGYELALLEKYTDKAQLLDAVKDANAIIIRSDIIDNEVLDAAKELKIVVRAGAGYDNVDLEAATAHGVCVMNTPGQNSNAVAELAFGLMIMAVRNFYDGKSGTELMGKKLGIHAYGNVGRNVARIAKGIGMEIYAYDAYCPKEAMEADGIIPVNTAEELYEKCNVVSLHIPATAETKNSINYELVNRMPKNGLLVNTARKEVINEADLLRLMHDRPDLKYVTDIMPVHHAEFAEQCPGRYFSTPKKMGAQTAEANINAGIAAAKQIVGFLKDGCERFRVNKK</sequence>
<feature type="domain" description="D-isomer specific 2-hydroxyacid dehydrogenase catalytic" evidence="2">
    <location>
        <begin position="22"/>
        <end position="305"/>
    </location>
</feature>
<dbReference type="Pfam" id="PF00389">
    <property type="entry name" value="2-Hacid_dh"/>
    <property type="match status" value="1"/>
</dbReference>
<proteinExistence type="inferred from homology"/>
<gene>
    <name evidence="4" type="ORF">H9626_01245</name>
</gene>
<keyword evidence="5" id="KW-1185">Reference proteome</keyword>
<accession>A0ABR8V7V8</accession>
<comment type="caution">
    <text evidence="4">The sequence shown here is derived from an EMBL/GenBank/DDBJ whole genome shotgun (WGS) entry which is preliminary data.</text>
</comment>
<name>A0ABR8V7V8_9BACT</name>
<dbReference type="SUPFAM" id="SSF51735">
    <property type="entry name" value="NAD(P)-binding Rossmann-fold domains"/>
    <property type="match status" value="1"/>
</dbReference>
<dbReference type="EMBL" id="JACSPQ010000001">
    <property type="protein sequence ID" value="MBD8000854.1"/>
    <property type="molecule type" value="Genomic_DNA"/>
</dbReference>
<evidence type="ECO:0000259" key="3">
    <source>
        <dbReference type="Pfam" id="PF02826"/>
    </source>
</evidence>
<evidence type="ECO:0000256" key="1">
    <source>
        <dbReference type="RuleBase" id="RU003719"/>
    </source>
</evidence>
<evidence type="ECO:0000313" key="5">
    <source>
        <dbReference type="Proteomes" id="UP000616346"/>
    </source>
</evidence>
<comment type="similarity">
    <text evidence="1">Belongs to the D-isomer specific 2-hydroxyacid dehydrogenase family.</text>
</comment>
<dbReference type="Proteomes" id="UP000616346">
    <property type="component" value="Unassembled WGS sequence"/>
</dbReference>
<dbReference type="InterPro" id="IPR006139">
    <property type="entry name" value="D-isomer_2_OHA_DH_cat_dom"/>
</dbReference>
<dbReference type="RefSeq" id="WP_178256112.1">
    <property type="nucleotide sequence ID" value="NZ_JACSPQ010000001.1"/>
</dbReference>
<evidence type="ECO:0000313" key="4">
    <source>
        <dbReference type="EMBL" id="MBD8000854.1"/>
    </source>
</evidence>
<reference evidence="4 5" key="1">
    <citation type="submission" date="2020-08" db="EMBL/GenBank/DDBJ databases">
        <title>A Genomic Blueprint of the Chicken Gut Microbiome.</title>
        <authorList>
            <person name="Gilroy R."/>
            <person name="Ravi A."/>
            <person name="Getino M."/>
            <person name="Pursley I."/>
            <person name="Horton D.L."/>
            <person name="Alikhan N.-F."/>
            <person name="Baker D."/>
            <person name="Gharbi K."/>
            <person name="Hall N."/>
            <person name="Watson M."/>
            <person name="Adriaenssens E.M."/>
            <person name="Foster-Nyarko E."/>
            <person name="Jarju S."/>
            <person name="Secka A."/>
            <person name="Antonio M."/>
            <person name="Oren A."/>
            <person name="Chaudhuri R."/>
            <person name="La Ragione R.M."/>
            <person name="Hildebrand F."/>
            <person name="Pallen M.J."/>
        </authorList>
    </citation>
    <scope>NUCLEOTIDE SEQUENCE [LARGE SCALE GENOMIC DNA]</scope>
    <source>
        <strain evidence="4 5">Sa1YUN3</strain>
    </source>
</reference>
<dbReference type="Gene3D" id="3.40.50.720">
    <property type="entry name" value="NAD(P)-binding Rossmann-like Domain"/>
    <property type="match status" value="2"/>
</dbReference>
<feature type="domain" description="D-isomer specific 2-hydroxyacid dehydrogenase NAD-binding" evidence="3">
    <location>
        <begin position="124"/>
        <end position="250"/>
    </location>
</feature>